<dbReference type="GO" id="GO:0016020">
    <property type="term" value="C:membrane"/>
    <property type="evidence" value="ECO:0007669"/>
    <property type="project" value="TreeGrafter"/>
</dbReference>
<dbReference type="Pfam" id="PF18962">
    <property type="entry name" value="Por_Secre_tail"/>
    <property type="match status" value="1"/>
</dbReference>
<dbReference type="InterPro" id="IPR001930">
    <property type="entry name" value="Peptidase_M1"/>
</dbReference>
<dbReference type="PANTHER" id="PTHR11533:SF174">
    <property type="entry name" value="PUROMYCIN-SENSITIVE AMINOPEPTIDASE-RELATED"/>
    <property type="match status" value="1"/>
</dbReference>
<organism evidence="14 15">
    <name type="scientific">Hymenobacter glacialis</name>
    <dbReference type="NCBI Taxonomy" id="1908236"/>
    <lineage>
        <taxon>Bacteria</taxon>
        <taxon>Pseudomonadati</taxon>
        <taxon>Bacteroidota</taxon>
        <taxon>Cytophagia</taxon>
        <taxon>Cytophagales</taxon>
        <taxon>Hymenobacteraceae</taxon>
        <taxon>Hymenobacter</taxon>
    </lineage>
</organism>
<keyword evidence="6" id="KW-0031">Aminopeptidase</keyword>
<reference evidence="14 15" key="1">
    <citation type="submission" date="2016-08" db="EMBL/GenBank/DDBJ databases">
        <title>Hymenobacter coccineus sp. nov., Hymenobacter lapidarius sp. nov. and Hymenobacter glacialis sp. nov., isolated from Antarctic soil.</title>
        <authorList>
            <person name="Sedlacek I."/>
            <person name="Kralova S."/>
            <person name="Kyrova K."/>
            <person name="Maslanova I."/>
            <person name="Stankova E."/>
            <person name="Vrbovska V."/>
            <person name="Nemec M."/>
            <person name="Bartak M."/>
            <person name="Svec P."/>
            <person name="Busse H.-J."/>
            <person name="Pantucek R."/>
        </authorList>
    </citation>
    <scope>NUCLEOTIDE SEQUENCE [LARGE SCALE GENOMIC DNA]</scope>
    <source>
        <strain evidence="14 15">CCM 8648</strain>
    </source>
</reference>
<evidence type="ECO:0000256" key="9">
    <source>
        <dbReference type="ARBA" id="ARBA00022801"/>
    </source>
</evidence>
<keyword evidence="15" id="KW-1185">Reference proteome</keyword>
<dbReference type="Proteomes" id="UP000177791">
    <property type="component" value="Unassembled WGS sequence"/>
</dbReference>
<keyword evidence="9" id="KW-0378">Hydrolase</keyword>
<dbReference type="GO" id="GO:0070006">
    <property type="term" value="F:metalloaminopeptidase activity"/>
    <property type="evidence" value="ECO:0007669"/>
    <property type="project" value="TreeGrafter"/>
</dbReference>
<dbReference type="GO" id="GO:0042277">
    <property type="term" value="F:peptide binding"/>
    <property type="evidence" value="ECO:0007669"/>
    <property type="project" value="TreeGrafter"/>
</dbReference>
<evidence type="ECO:0000256" key="7">
    <source>
        <dbReference type="ARBA" id="ARBA00022670"/>
    </source>
</evidence>
<feature type="domain" description="Secretion system C-terminal sorting" evidence="13">
    <location>
        <begin position="620"/>
        <end position="682"/>
    </location>
</feature>
<dbReference type="EMBL" id="MDZC01000046">
    <property type="protein sequence ID" value="OGX86872.1"/>
    <property type="molecule type" value="Genomic_DNA"/>
</dbReference>
<dbReference type="STRING" id="1908236.BEN48_00465"/>
<evidence type="ECO:0000256" key="3">
    <source>
        <dbReference type="ARBA" id="ARBA00010136"/>
    </source>
</evidence>
<accession>A0A1G1T7L0</accession>
<dbReference type="SUPFAM" id="SSF55486">
    <property type="entry name" value="Metalloproteases ('zincins'), catalytic domain"/>
    <property type="match status" value="1"/>
</dbReference>
<dbReference type="RefSeq" id="WP_070733496.1">
    <property type="nucleotide sequence ID" value="NZ_MDZC01000046.1"/>
</dbReference>
<name>A0A1G1T7L0_9BACT</name>
<evidence type="ECO:0000256" key="1">
    <source>
        <dbReference type="ARBA" id="ARBA00000098"/>
    </source>
</evidence>
<protein>
    <recommendedName>
        <fullName evidence="5">Aminopeptidase N</fullName>
        <ecNumber evidence="4">3.4.11.2</ecNumber>
    </recommendedName>
</protein>
<evidence type="ECO:0000256" key="4">
    <source>
        <dbReference type="ARBA" id="ARBA00012564"/>
    </source>
</evidence>
<dbReference type="CDD" id="cd09603">
    <property type="entry name" value="M1_APN_like"/>
    <property type="match status" value="1"/>
</dbReference>
<keyword evidence="8" id="KW-0479">Metal-binding</keyword>
<evidence type="ECO:0000313" key="15">
    <source>
        <dbReference type="Proteomes" id="UP000177791"/>
    </source>
</evidence>
<comment type="cofactor">
    <cofactor evidence="2">
        <name>Zn(2+)</name>
        <dbReference type="ChEBI" id="CHEBI:29105"/>
    </cofactor>
</comment>
<dbReference type="GO" id="GO:0043171">
    <property type="term" value="P:peptide catabolic process"/>
    <property type="evidence" value="ECO:0007669"/>
    <property type="project" value="TreeGrafter"/>
</dbReference>
<proteinExistence type="inferred from homology"/>
<dbReference type="Gene3D" id="2.60.40.1730">
    <property type="entry name" value="tricorn interacting facor f3 domain"/>
    <property type="match status" value="1"/>
</dbReference>
<dbReference type="InterPro" id="IPR026444">
    <property type="entry name" value="Secre_tail"/>
</dbReference>
<comment type="catalytic activity">
    <reaction evidence="1">
        <text>Release of an N-terminal amino acid, Xaa-|-Yaa- from a peptide, amide or arylamide. Xaa is preferably Ala, but may be most amino acids including Pro (slow action). When a terminal hydrophobic residue is followed by a prolyl residue, the two may be released as an intact Xaa-Pro dipeptide.</text>
        <dbReference type="EC" id="3.4.11.2"/>
    </reaction>
</comment>
<evidence type="ECO:0000313" key="14">
    <source>
        <dbReference type="EMBL" id="OGX86872.1"/>
    </source>
</evidence>
<sequence length="693" mass="76372">MRLSFYWFTLSILIAVTGVAQGQALAPGMLPRAVSQELITSGQVCATGRVKSALRSTTSSVAHRRKMDRYDVKYYKLDLALENTSLNVAGSVLMRFRVGSQPLDSLAFELYQAPAGSSASAASLLIDSVVVDGRKSPGIRRKGPDATAKLAVVAAANALVDARIYYHGTAPSGQSAAIGNGLSNRKEVHLEPVNGSPNFPYNVTWSLSEPFSAHEWFPCKQVLTDKADSVDVWVTTAATNKVGSNGVLVRTVPVAGNKVRYEWKSRHPIAYYLVSVAVAPYLEYVNYANPVGGPRIAIVNYVYNQDYLDFWKSRIDLTPGFIENFSALAGPYPFANEKYGHATAPIYGGMEHQTMTTQDGFPFTLTAHELFHQWFGNNVTCASWEDIWLNEGFASYGEYLSLQAFSTPENARGWMNEAHRLAQFSSGSLYVTDTTSVARIFDYYLSYKKGAGVIHMLRYLLNDDAKFFRALRTYQSQFGGGTARTADLQRVFEAEAGRSLDYFFQQWYRGRGYPTFTGRWNQGGSRFVLRVDESVSQPAVTPFFETDVDYLLTFTNGTTQTVRLRQQQPRETFELTVSGEVASVVVDPAQWLMDLPAAAPTRDNTLLATRPNAALPALGLYPNPCHHELTLQGLAAATAAVQVRDATGRLVLRQSVSASQPQLDTRALRPGLYYLLLTSAQGQPAGHGQFVKE</sequence>
<dbReference type="SUPFAM" id="SSF63737">
    <property type="entry name" value="Leukotriene A4 hydrolase N-terminal domain"/>
    <property type="match status" value="1"/>
</dbReference>
<dbReference type="Gene3D" id="1.10.390.10">
    <property type="entry name" value="Neutral Protease Domain 2"/>
    <property type="match status" value="1"/>
</dbReference>
<evidence type="ECO:0000256" key="5">
    <source>
        <dbReference type="ARBA" id="ARBA00015611"/>
    </source>
</evidence>
<dbReference type="InterPro" id="IPR050344">
    <property type="entry name" value="Peptidase_M1_aminopeptidases"/>
</dbReference>
<dbReference type="GO" id="GO:0005615">
    <property type="term" value="C:extracellular space"/>
    <property type="evidence" value="ECO:0007669"/>
    <property type="project" value="TreeGrafter"/>
</dbReference>
<dbReference type="InterPro" id="IPR042097">
    <property type="entry name" value="Aminopeptidase_N-like_N_sf"/>
</dbReference>
<dbReference type="OrthoDB" id="100605at2"/>
<dbReference type="InterPro" id="IPR027268">
    <property type="entry name" value="Peptidase_M4/M1_CTD_sf"/>
</dbReference>
<keyword evidence="7" id="KW-0645">Protease</keyword>
<dbReference type="AlphaFoldDB" id="A0A1G1T7L0"/>
<comment type="similarity">
    <text evidence="3">Belongs to the peptidase M1 family.</text>
</comment>
<dbReference type="Pfam" id="PF01433">
    <property type="entry name" value="Peptidase_M1"/>
    <property type="match status" value="1"/>
</dbReference>
<evidence type="ECO:0000256" key="2">
    <source>
        <dbReference type="ARBA" id="ARBA00001947"/>
    </source>
</evidence>
<dbReference type="GO" id="GO:0005737">
    <property type="term" value="C:cytoplasm"/>
    <property type="evidence" value="ECO:0007669"/>
    <property type="project" value="TreeGrafter"/>
</dbReference>
<evidence type="ECO:0000259" key="12">
    <source>
        <dbReference type="Pfam" id="PF01433"/>
    </source>
</evidence>
<evidence type="ECO:0000256" key="10">
    <source>
        <dbReference type="ARBA" id="ARBA00022833"/>
    </source>
</evidence>
<dbReference type="GO" id="GO:0006508">
    <property type="term" value="P:proteolysis"/>
    <property type="evidence" value="ECO:0007669"/>
    <property type="project" value="UniProtKB-KW"/>
</dbReference>
<evidence type="ECO:0000256" key="8">
    <source>
        <dbReference type="ARBA" id="ARBA00022723"/>
    </source>
</evidence>
<dbReference type="GO" id="GO:0008270">
    <property type="term" value="F:zinc ion binding"/>
    <property type="evidence" value="ECO:0007669"/>
    <property type="project" value="InterPro"/>
</dbReference>
<dbReference type="InterPro" id="IPR014782">
    <property type="entry name" value="Peptidase_M1_dom"/>
</dbReference>
<dbReference type="PANTHER" id="PTHR11533">
    <property type="entry name" value="PROTEASE M1 ZINC METALLOPROTEASE"/>
    <property type="match status" value="1"/>
</dbReference>
<dbReference type="PRINTS" id="PR00756">
    <property type="entry name" value="ALADIPTASE"/>
</dbReference>
<evidence type="ECO:0000259" key="13">
    <source>
        <dbReference type="Pfam" id="PF18962"/>
    </source>
</evidence>
<dbReference type="NCBIfam" id="TIGR04183">
    <property type="entry name" value="Por_Secre_tail"/>
    <property type="match status" value="1"/>
</dbReference>
<dbReference type="GO" id="GO:0016285">
    <property type="term" value="F:alanyl aminopeptidase activity"/>
    <property type="evidence" value="ECO:0007669"/>
    <property type="project" value="UniProtKB-EC"/>
</dbReference>
<gene>
    <name evidence="14" type="ORF">BEN48_00465</name>
</gene>
<feature type="domain" description="Peptidase M1 membrane alanine aminopeptidase" evidence="12">
    <location>
        <begin position="364"/>
        <end position="507"/>
    </location>
</feature>
<keyword evidence="11" id="KW-0482">Metalloprotease</keyword>
<comment type="caution">
    <text evidence="14">The sequence shown here is derived from an EMBL/GenBank/DDBJ whole genome shotgun (WGS) entry which is preliminary data.</text>
</comment>
<evidence type="ECO:0000256" key="6">
    <source>
        <dbReference type="ARBA" id="ARBA00022438"/>
    </source>
</evidence>
<keyword evidence="10" id="KW-0862">Zinc</keyword>
<dbReference type="EC" id="3.4.11.2" evidence="4"/>
<evidence type="ECO:0000256" key="11">
    <source>
        <dbReference type="ARBA" id="ARBA00023049"/>
    </source>
</evidence>